<evidence type="ECO:0000256" key="7">
    <source>
        <dbReference type="ARBA" id="ARBA00022692"/>
    </source>
</evidence>
<dbReference type="EMBL" id="JAGTXO010000022">
    <property type="protein sequence ID" value="KAG8462159.1"/>
    <property type="molecule type" value="Genomic_DNA"/>
</dbReference>
<evidence type="ECO:0000313" key="19">
    <source>
        <dbReference type="Proteomes" id="UP000751190"/>
    </source>
</evidence>
<dbReference type="GO" id="GO:0003827">
    <property type="term" value="F:alpha-1,3-mannosylglycoprotein 2-beta-N-acetylglucosaminyltransferase activity"/>
    <property type="evidence" value="ECO:0007669"/>
    <property type="project" value="UniProtKB-EC"/>
</dbReference>
<feature type="region of interest" description="Disordered" evidence="17">
    <location>
        <begin position="446"/>
        <end position="475"/>
    </location>
</feature>
<comment type="caution">
    <text evidence="18">The sequence shown here is derived from an EMBL/GenBank/DDBJ whole genome shotgun (WGS) entry which is preliminary data.</text>
</comment>
<evidence type="ECO:0000256" key="4">
    <source>
        <dbReference type="ARBA" id="ARBA00006492"/>
    </source>
</evidence>
<evidence type="ECO:0000256" key="8">
    <source>
        <dbReference type="ARBA" id="ARBA00022723"/>
    </source>
</evidence>
<keyword evidence="19" id="KW-1185">Reference proteome</keyword>
<evidence type="ECO:0000256" key="12">
    <source>
        <dbReference type="ARBA" id="ARBA00023136"/>
    </source>
</evidence>
<keyword evidence="12" id="KW-0472">Membrane</keyword>
<organism evidence="18 19">
    <name type="scientific">Diacronema lutheri</name>
    <name type="common">Unicellular marine alga</name>
    <name type="synonym">Monochrysis lutheri</name>
    <dbReference type="NCBI Taxonomy" id="2081491"/>
    <lineage>
        <taxon>Eukaryota</taxon>
        <taxon>Haptista</taxon>
        <taxon>Haptophyta</taxon>
        <taxon>Pavlovophyceae</taxon>
        <taxon>Pavlovales</taxon>
        <taxon>Pavlovaceae</taxon>
        <taxon>Diacronema</taxon>
    </lineage>
</organism>
<dbReference type="GO" id="GO:0000139">
    <property type="term" value="C:Golgi membrane"/>
    <property type="evidence" value="ECO:0007669"/>
    <property type="project" value="UniProtKB-SubCell"/>
</dbReference>
<dbReference type="EC" id="2.4.1.101" evidence="14"/>
<evidence type="ECO:0000256" key="11">
    <source>
        <dbReference type="ARBA" id="ARBA00023034"/>
    </source>
</evidence>
<dbReference type="OMA" id="RTIWEKE"/>
<evidence type="ECO:0000256" key="13">
    <source>
        <dbReference type="ARBA" id="ARBA00023211"/>
    </source>
</evidence>
<keyword evidence="11" id="KW-0333">Golgi apparatus</keyword>
<keyword evidence="8" id="KW-0479">Metal-binding</keyword>
<comment type="cofactor">
    <cofactor evidence="1">
        <name>Mn(2+)</name>
        <dbReference type="ChEBI" id="CHEBI:29035"/>
    </cofactor>
</comment>
<keyword evidence="9" id="KW-0735">Signal-anchor</keyword>
<feature type="compositionally biased region" description="Low complexity" evidence="17">
    <location>
        <begin position="446"/>
        <end position="456"/>
    </location>
</feature>
<dbReference type="OrthoDB" id="440755at2759"/>
<dbReference type="SUPFAM" id="SSF53448">
    <property type="entry name" value="Nucleotide-diphospho-sugar transferases"/>
    <property type="match status" value="1"/>
</dbReference>
<proteinExistence type="inferred from homology"/>
<dbReference type="PANTHER" id="PTHR10468">
    <property type="entry name" value="PROTEIN O-LINKED-MANNOSE BETA-1,2-N-ACETYLGLUCOSAMINYLTRANSFERASE 1/ALPHA-1,3-MANNOSYL-GLYCOPROTEIN 2-BETA-N-ACETYLGLUCOSAMINYLTRANSFERASE"/>
    <property type="match status" value="1"/>
</dbReference>
<dbReference type="FunFam" id="3.90.550.10:FF:000252">
    <property type="entry name" value="Protein O-linked-mannose beta-1,2-N-acetylglucosaminyltransferase 1"/>
    <property type="match status" value="1"/>
</dbReference>
<keyword evidence="6" id="KW-0808">Transferase</keyword>
<evidence type="ECO:0000256" key="9">
    <source>
        <dbReference type="ARBA" id="ARBA00022968"/>
    </source>
</evidence>
<evidence type="ECO:0000256" key="5">
    <source>
        <dbReference type="ARBA" id="ARBA00022676"/>
    </source>
</evidence>
<dbReference type="PANTHER" id="PTHR10468:SF0">
    <property type="entry name" value="ALPHA-1,3-MANNOSYL-GLYCOPROTEIN 2-BETA-N-ACETYLGLUCOSAMINYLTRANSFERASE"/>
    <property type="match status" value="1"/>
</dbReference>
<comment type="subcellular location">
    <subcellularLocation>
        <location evidence="2">Golgi apparatus membrane</location>
        <topology evidence="2">Single-pass type II membrane protein</topology>
    </subcellularLocation>
</comment>
<dbReference type="Pfam" id="PF03071">
    <property type="entry name" value="GNT-I"/>
    <property type="match status" value="1"/>
</dbReference>
<dbReference type="AlphaFoldDB" id="A0A8J6C6R5"/>
<feature type="compositionally biased region" description="Basic and acidic residues" evidence="17">
    <location>
        <begin position="463"/>
        <end position="475"/>
    </location>
</feature>
<keyword evidence="10" id="KW-1133">Transmembrane helix</keyword>
<evidence type="ECO:0000256" key="10">
    <source>
        <dbReference type="ARBA" id="ARBA00022989"/>
    </source>
</evidence>
<comment type="catalytic activity">
    <reaction evidence="16">
        <text>N(4)-(alpha-D-Man-(1-&gt;3)-[alpha-D-Man-(1-&gt;3)-[alpha-D-Man-(1-&gt;6)]-alpha-D-Man-(1-&gt;6)]-beta-D-Man-(1-&gt;4)-beta-D-GlcNAc-(1-&gt;4)-beta-D-GlcNAc)-L-asparaginyl-[protein] (N-glucan mannose isomer 5A1,2) + UDP-N-acetyl-alpha-D-glucosamine = N(4)-{beta-D-GlcNAc-(1-&gt;2)-alpha-D-Man-(1-&gt;3)-[alpha-D-Man-(1-&gt;3)-[alpha-D-Man-(1-&gt;6)]-alpha-D-Man-(1-&gt;6)]-beta-D-Man-(1-&gt;4)-beta-D-GlcNAc-(1-&gt;4)-beta-D-GlcNAc}-L-asparaginyl-[protein] + UDP + H(+)</text>
        <dbReference type="Rhea" id="RHEA:11456"/>
        <dbReference type="Rhea" id="RHEA-COMP:14367"/>
        <dbReference type="Rhea" id="RHEA-COMP:14368"/>
        <dbReference type="ChEBI" id="CHEBI:15378"/>
        <dbReference type="ChEBI" id="CHEBI:57705"/>
        <dbReference type="ChEBI" id="CHEBI:58223"/>
        <dbReference type="ChEBI" id="CHEBI:59087"/>
        <dbReference type="ChEBI" id="CHEBI:60625"/>
        <dbReference type="EC" id="2.4.1.101"/>
    </reaction>
</comment>
<sequence length="475" mass="52836">MAPAPRGGGLLRARLLVPLLGAALLFLTTVLVLTSSARRAPGDVRRRALAPPARRVAPAACFPILLFCNKRPDLLERTLNSLLAVRAVTADRVVASQDGPNNAVRAVLERFELAARFVHTKALRDERGRQREGAALIAQHYKWAIKRAFAHFGASAQHLVIVEDDMLFAPDFMEYFAALAPLLEDDPTLWTVSAFNDNGYEGMAYDDERVLRTDWTVGFGWLLRRRLWEDELHDAWPKTHWDHWMRSPKRRKGRETLFPEVSRNFHTGARGTHSEPGLYERYFKHIRLSNRPNPRLMGGDVGGDMGALRLDRYDEWLSTLVSSAEPVRSLNELAALESGDDRRQPPLALRYAAANATDRGWERVATFFGLWHTLPVRGDHRGVLLTGHRGRRLLLVASWSPFAAQLRVGTPSIASAEFIAHGALPKLRAGWLAAAGAPPVRALAPRAGALGNRSHAAGGGRARSREARPEHRNSI</sequence>
<name>A0A8J6C6R5_DIALT</name>
<evidence type="ECO:0000256" key="15">
    <source>
        <dbReference type="ARBA" id="ARBA00041712"/>
    </source>
</evidence>
<accession>A0A8J6C6R5</accession>
<dbReference type="InterPro" id="IPR004139">
    <property type="entry name" value="Glyco_trans_13"/>
</dbReference>
<evidence type="ECO:0000256" key="17">
    <source>
        <dbReference type="SAM" id="MobiDB-lite"/>
    </source>
</evidence>
<comment type="pathway">
    <text evidence="3">Protein modification; protein glycosylation.</text>
</comment>
<evidence type="ECO:0000256" key="2">
    <source>
        <dbReference type="ARBA" id="ARBA00004323"/>
    </source>
</evidence>
<protein>
    <recommendedName>
        <fullName evidence="14">alpha-1,3-mannosyl-glycoprotein 2-beta-N-acetylglucosaminyltransferase</fullName>
        <ecNumber evidence="14">2.4.1.101</ecNumber>
    </recommendedName>
    <alternativeName>
        <fullName evidence="15">N-glycosyl-oligosaccharide-glycoprotein N-acetylglucosaminyltransferase I</fullName>
    </alternativeName>
</protein>
<keyword evidence="5" id="KW-0328">Glycosyltransferase</keyword>
<comment type="similarity">
    <text evidence="4">Belongs to the glycosyltransferase 13 family.</text>
</comment>
<dbReference type="Gene3D" id="3.90.550.10">
    <property type="entry name" value="Spore Coat Polysaccharide Biosynthesis Protein SpsA, Chain A"/>
    <property type="match status" value="1"/>
</dbReference>
<dbReference type="Proteomes" id="UP000751190">
    <property type="component" value="Unassembled WGS sequence"/>
</dbReference>
<dbReference type="InterPro" id="IPR029044">
    <property type="entry name" value="Nucleotide-diphossugar_trans"/>
</dbReference>
<evidence type="ECO:0000256" key="16">
    <source>
        <dbReference type="ARBA" id="ARBA00049421"/>
    </source>
</evidence>
<evidence type="ECO:0000256" key="14">
    <source>
        <dbReference type="ARBA" id="ARBA00038949"/>
    </source>
</evidence>
<gene>
    <name evidence="18" type="ORF">KFE25_011609</name>
</gene>
<keyword evidence="7" id="KW-0812">Transmembrane</keyword>
<reference evidence="18" key="1">
    <citation type="submission" date="2021-05" db="EMBL/GenBank/DDBJ databases">
        <title>The genome of the haptophyte Pavlova lutheri (Diacronema luteri, Pavlovales) - a model for lipid biosynthesis in eukaryotic algae.</title>
        <authorList>
            <person name="Hulatt C.J."/>
            <person name="Posewitz M.C."/>
        </authorList>
    </citation>
    <scope>NUCLEOTIDE SEQUENCE</scope>
    <source>
        <strain evidence="18">NIVA-4/92</strain>
    </source>
</reference>
<keyword evidence="13" id="KW-0464">Manganese</keyword>
<evidence type="ECO:0000313" key="18">
    <source>
        <dbReference type="EMBL" id="KAG8462159.1"/>
    </source>
</evidence>
<evidence type="ECO:0000256" key="6">
    <source>
        <dbReference type="ARBA" id="ARBA00022679"/>
    </source>
</evidence>
<dbReference type="GO" id="GO:0046872">
    <property type="term" value="F:metal ion binding"/>
    <property type="evidence" value="ECO:0007669"/>
    <property type="project" value="UniProtKB-KW"/>
</dbReference>
<evidence type="ECO:0000256" key="3">
    <source>
        <dbReference type="ARBA" id="ARBA00004922"/>
    </source>
</evidence>
<dbReference type="InterPro" id="IPR052261">
    <property type="entry name" value="Glycosyltransferase_13"/>
</dbReference>
<evidence type="ECO:0000256" key="1">
    <source>
        <dbReference type="ARBA" id="ARBA00001936"/>
    </source>
</evidence>
<dbReference type="UniPathway" id="UPA00378"/>